<evidence type="ECO:0000313" key="1">
    <source>
        <dbReference type="EMBL" id="WAQ84523.1"/>
    </source>
</evidence>
<organism evidence="1 2">
    <name type="scientific">Puccinia triticina</name>
    <dbReference type="NCBI Taxonomy" id="208348"/>
    <lineage>
        <taxon>Eukaryota</taxon>
        <taxon>Fungi</taxon>
        <taxon>Dikarya</taxon>
        <taxon>Basidiomycota</taxon>
        <taxon>Pucciniomycotina</taxon>
        <taxon>Pucciniomycetes</taxon>
        <taxon>Pucciniales</taxon>
        <taxon>Pucciniaceae</taxon>
        <taxon>Puccinia</taxon>
    </lineage>
</organism>
<sequence length="102" mass="10965">MGLTNHCENLVNALGYHSDIIFGKPFGAMSARLSHLNNSNGALSADARPQFPTLGMASSQFYGPYEISDQKEDLASDPLHSVSTPARLLIFGGKNKLGLPIY</sequence>
<keyword evidence="2" id="KW-1185">Reference proteome</keyword>
<dbReference type="RefSeq" id="XP_053020078.1">
    <property type="nucleotide sequence ID" value="XM_053169754.1"/>
</dbReference>
<name>A0ABY7CJI9_9BASI</name>
<reference evidence="1" key="1">
    <citation type="submission" date="2022-10" db="EMBL/GenBank/DDBJ databases">
        <title>Puccinia triticina Genome sequencing and assembly.</title>
        <authorList>
            <person name="Li C."/>
        </authorList>
    </citation>
    <scope>NUCLEOTIDE SEQUENCE</scope>
    <source>
        <strain evidence="1">Pt15</strain>
    </source>
</reference>
<dbReference type="GeneID" id="77810638"/>
<protein>
    <submittedName>
        <fullName evidence="1">Uncharacterized protein</fullName>
    </submittedName>
</protein>
<evidence type="ECO:0000313" key="2">
    <source>
        <dbReference type="Proteomes" id="UP001164743"/>
    </source>
</evidence>
<dbReference type="EMBL" id="CP110425">
    <property type="protein sequence ID" value="WAQ84523.1"/>
    <property type="molecule type" value="Genomic_DNA"/>
</dbReference>
<proteinExistence type="predicted"/>
<accession>A0ABY7CJI9</accession>
<dbReference type="Proteomes" id="UP001164743">
    <property type="component" value="Chromosome 5A"/>
</dbReference>
<gene>
    <name evidence="1" type="ORF">PtA15_5A93</name>
</gene>